<dbReference type="InParanoid" id="K3YY92"/>
<dbReference type="EMBL" id="AGNK02000048">
    <property type="status" value="NOT_ANNOTATED_CDS"/>
    <property type="molecule type" value="Genomic_DNA"/>
</dbReference>
<sequence>MTTLPAWPPRSVGTSLRWTFKAHPPPPPPCVFSPGCGGDACVRWGGVRRPARVRGGACGGAAEVSTPHPSPDTAIRPVRLPDRRLRARPRRRVWIPPSPKLSGRAQAPPRGRACQRCESSSPVQQAAKIPSRRRAPPSKVRSSLSFLPSRRQLQRPSPSVSRVTVCSLLLPPINSNVHAYMDDALNVFDETGTRFFSLFSFQFFLLRYGWVCSVLIHGCTSLSFIHG</sequence>
<proteinExistence type="predicted"/>
<dbReference type="EnsemblPlants" id="KQL28148">
    <property type="protein sequence ID" value="KQL28148"/>
    <property type="gene ID" value="SETIT_019242mg"/>
</dbReference>
<dbReference type="AlphaFoldDB" id="K3YY92"/>
<protein>
    <submittedName>
        <fullName evidence="2">Uncharacterized protein</fullName>
    </submittedName>
</protein>
<reference evidence="3" key="1">
    <citation type="journal article" date="2012" name="Nat. Biotechnol.">
        <title>Reference genome sequence of the model plant Setaria.</title>
        <authorList>
            <person name="Bennetzen J.L."/>
            <person name="Schmutz J."/>
            <person name="Wang H."/>
            <person name="Percifield R."/>
            <person name="Hawkins J."/>
            <person name="Pontaroli A.C."/>
            <person name="Estep M."/>
            <person name="Feng L."/>
            <person name="Vaughn J.N."/>
            <person name="Grimwood J."/>
            <person name="Jenkins J."/>
            <person name="Barry K."/>
            <person name="Lindquist E."/>
            <person name="Hellsten U."/>
            <person name="Deshpande S."/>
            <person name="Wang X."/>
            <person name="Wu X."/>
            <person name="Mitros T."/>
            <person name="Triplett J."/>
            <person name="Yang X."/>
            <person name="Ye C.Y."/>
            <person name="Mauro-Herrera M."/>
            <person name="Wang L."/>
            <person name="Li P."/>
            <person name="Sharma M."/>
            <person name="Sharma R."/>
            <person name="Ronald P.C."/>
            <person name="Panaud O."/>
            <person name="Kellogg E.A."/>
            <person name="Brutnell T.P."/>
            <person name="Doust A.N."/>
            <person name="Tuskan G.A."/>
            <person name="Rokhsar D."/>
            <person name="Devos K.M."/>
        </authorList>
    </citation>
    <scope>NUCLEOTIDE SEQUENCE [LARGE SCALE GENOMIC DNA]</scope>
    <source>
        <strain evidence="3">cv. Yugu1</strain>
    </source>
</reference>
<evidence type="ECO:0000256" key="1">
    <source>
        <dbReference type="SAM" id="MobiDB-lite"/>
    </source>
</evidence>
<reference evidence="2" key="2">
    <citation type="submission" date="2018-08" db="UniProtKB">
        <authorList>
            <consortium name="EnsemblPlants"/>
        </authorList>
    </citation>
    <scope>IDENTIFICATION</scope>
    <source>
        <strain evidence="2">Yugu1</strain>
    </source>
</reference>
<evidence type="ECO:0000313" key="2">
    <source>
        <dbReference type="EnsemblPlants" id="KQL28148"/>
    </source>
</evidence>
<name>K3YY92_SETIT</name>
<dbReference type="HOGENOM" id="CLU_1221473_0_0_1"/>
<accession>K3YY92</accession>
<organism evidence="2 3">
    <name type="scientific">Setaria italica</name>
    <name type="common">Foxtail millet</name>
    <name type="synonym">Panicum italicum</name>
    <dbReference type="NCBI Taxonomy" id="4555"/>
    <lineage>
        <taxon>Eukaryota</taxon>
        <taxon>Viridiplantae</taxon>
        <taxon>Streptophyta</taxon>
        <taxon>Embryophyta</taxon>
        <taxon>Tracheophyta</taxon>
        <taxon>Spermatophyta</taxon>
        <taxon>Magnoliopsida</taxon>
        <taxon>Liliopsida</taxon>
        <taxon>Poales</taxon>
        <taxon>Poaceae</taxon>
        <taxon>PACMAD clade</taxon>
        <taxon>Panicoideae</taxon>
        <taxon>Panicodae</taxon>
        <taxon>Paniceae</taxon>
        <taxon>Cenchrinae</taxon>
        <taxon>Setaria</taxon>
    </lineage>
</organism>
<evidence type="ECO:0000313" key="3">
    <source>
        <dbReference type="Proteomes" id="UP000004995"/>
    </source>
</evidence>
<feature type="region of interest" description="Disordered" evidence="1">
    <location>
        <begin position="58"/>
        <end position="155"/>
    </location>
</feature>
<dbReference type="Gramene" id="KQL28148">
    <property type="protein sequence ID" value="KQL28148"/>
    <property type="gene ID" value="SETIT_019242mg"/>
</dbReference>
<dbReference type="Proteomes" id="UP000004995">
    <property type="component" value="Unassembled WGS sequence"/>
</dbReference>
<keyword evidence="3" id="KW-1185">Reference proteome</keyword>